<evidence type="ECO:0000256" key="2">
    <source>
        <dbReference type="ARBA" id="ARBA00022692"/>
    </source>
</evidence>
<keyword evidence="2 5" id="KW-0812">Transmembrane</keyword>
<evidence type="ECO:0000313" key="7">
    <source>
        <dbReference type="EMBL" id="CAL1545072.1"/>
    </source>
</evidence>
<protein>
    <recommendedName>
        <fullName evidence="6">SLC26A/SulP transporter domain-containing protein</fullName>
    </recommendedName>
</protein>
<comment type="subcellular location">
    <subcellularLocation>
        <location evidence="1">Membrane</location>
        <topology evidence="1">Multi-pass membrane protein</topology>
    </subcellularLocation>
</comment>
<comment type="caution">
    <text evidence="7">The sequence shown here is derived from an EMBL/GenBank/DDBJ whole genome shotgun (WGS) entry which is preliminary data.</text>
</comment>
<dbReference type="InterPro" id="IPR001902">
    <property type="entry name" value="SLC26A/SulP_fam"/>
</dbReference>
<name>A0AAV2IEQ4_LYMST</name>
<sequence length="184" mass="19334">LSAIPLINSVRNYKWRESLTGDCVSGLSVAFLHMPQGLAYGLLASLSPVSGLYSSFFAVMLYVVFGTCPHISMGTNSVLALITAAMVERELSALPGDYFSSKLSINLSLENVSGVVSQEPTDEEEISFKLTAAMASAFGSGVLLFLMGLLRVGFVTSYMPSSFVGGFTAGAAVHIATSQVSPCV</sequence>
<dbReference type="Proteomes" id="UP001497497">
    <property type="component" value="Unassembled WGS sequence"/>
</dbReference>
<dbReference type="AlphaFoldDB" id="A0AAV2IEQ4"/>
<reference evidence="7 8" key="1">
    <citation type="submission" date="2024-04" db="EMBL/GenBank/DDBJ databases">
        <authorList>
            <consortium name="Genoscope - CEA"/>
            <person name="William W."/>
        </authorList>
    </citation>
    <scope>NUCLEOTIDE SEQUENCE [LARGE SCALE GENOMIC DNA]</scope>
</reference>
<accession>A0AAV2IEQ4</accession>
<keyword evidence="3 5" id="KW-1133">Transmembrane helix</keyword>
<feature type="transmembrane region" description="Helical" evidence="5">
    <location>
        <begin position="132"/>
        <end position="154"/>
    </location>
</feature>
<evidence type="ECO:0000256" key="5">
    <source>
        <dbReference type="SAM" id="Phobius"/>
    </source>
</evidence>
<feature type="non-terminal residue" evidence="7">
    <location>
        <position position="1"/>
    </location>
</feature>
<evidence type="ECO:0000256" key="1">
    <source>
        <dbReference type="ARBA" id="ARBA00004141"/>
    </source>
</evidence>
<gene>
    <name evidence="7" type="ORF">GSLYS_00018555001</name>
</gene>
<proteinExistence type="predicted"/>
<feature type="transmembrane region" description="Helical" evidence="5">
    <location>
        <begin position="38"/>
        <end position="65"/>
    </location>
</feature>
<evidence type="ECO:0000259" key="6">
    <source>
        <dbReference type="Pfam" id="PF00916"/>
    </source>
</evidence>
<dbReference type="GO" id="GO:0016020">
    <property type="term" value="C:membrane"/>
    <property type="evidence" value="ECO:0007669"/>
    <property type="project" value="UniProtKB-SubCell"/>
</dbReference>
<keyword evidence="8" id="KW-1185">Reference proteome</keyword>
<dbReference type="PANTHER" id="PTHR11814">
    <property type="entry name" value="SULFATE TRANSPORTER"/>
    <property type="match status" value="1"/>
</dbReference>
<evidence type="ECO:0000256" key="4">
    <source>
        <dbReference type="ARBA" id="ARBA00023136"/>
    </source>
</evidence>
<feature type="domain" description="SLC26A/SulP transporter" evidence="6">
    <location>
        <begin position="19"/>
        <end position="182"/>
    </location>
</feature>
<feature type="non-terminal residue" evidence="7">
    <location>
        <position position="184"/>
    </location>
</feature>
<dbReference type="GO" id="GO:0055085">
    <property type="term" value="P:transmembrane transport"/>
    <property type="evidence" value="ECO:0007669"/>
    <property type="project" value="InterPro"/>
</dbReference>
<dbReference type="InterPro" id="IPR011547">
    <property type="entry name" value="SLC26A/SulP_dom"/>
</dbReference>
<dbReference type="Pfam" id="PF00916">
    <property type="entry name" value="Sulfate_transp"/>
    <property type="match status" value="1"/>
</dbReference>
<keyword evidence="4 5" id="KW-0472">Membrane</keyword>
<dbReference type="EMBL" id="CAXITT010000673">
    <property type="protein sequence ID" value="CAL1545072.1"/>
    <property type="molecule type" value="Genomic_DNA"/>
</dbReference>
<evidence type="ECO:0000313" key="8">
    <source>
        <dbReference type="Proteomes" id="UP001497497"/>
    </source>
</evidence>
<organism evidence="7 8">
    <name type="scientific">Lymnaea stagnalis</name>
    <name type="common">Great pond snail</name>
    <name type="synonym">Helix stagnalis</name>
    <dbReference type="NCBI Taxonomy" id="6523"/>
    <lineage>
        <taxon>Eukaryota</taxon>
        <taxon>Metazoa</taxon>
        <taxon>Spiralia</taxon>
        <taxon>Lophotrochozoa</taxon>
        <taxon>Mollusca</taxon>
        <taxon>Gastropoda</taxon>
        <taxon>Heterobranchia</taxon>
        <taxon>Euthyneura</taxon>
        <taxon>Panpulmonata</taxon>
        <taxon>Hygrophila</taxon>
        <taxon>Lymnaeoidea</taxon>
        <taxon>Lymnaeidae</taxon>
        <taxon>Lymnaea</taxon>
    </lineage>
</organism>
<evidence type="ECO:0000256" key="3">
    <source>
        <dbReference type="ARBA" id="ARBA00022989"/>
    </source>
</evidence>